<keyword evidence="5 9" id="KW-0269">Exonuclease</keyword>
<feature type="domain" description="DDH" evidence="6">
    <location>
        <begin position="81"/>
        <end position="230"/>
    </location>
</feature>
<evidence type="ECO:0000313" key="9">
    <source>
        <dbReference type="EMBL" id="MPM40415.1"/>
    </source>
</evidence>
<dbReference type="InterPro" id="IPR004610">
    <property type="entry name" value="RecJ"/>
</dbReference>
<dbReference type="Pfam" id="PF17768">
    <property type="entry name" value="RecJ_OB"/>
    <property type="match status" value="1"/>
</dbReference>
<dbReference type="AlphaFoldDB" id="A0A644ZHN7"/>
<organism evidence="9">
    <name type="scientific">bioreactor metagenome</name>
    <dbReference type="NCBI Taxonomy" id="1076179"/>
    <lineage>
        <taxon>unclassified sequences</taxon>
        <taxon>metagenomes</taxon>
        <taxon>ecological metagenomes</taxon>
    </lineage>
</organism>
<dbReference type="InterPro" id="IPR003156">
    <property type="entry name" value="DHHA1_dom"/>
</dbReference>
<protein>
    <recommendedName>
        <fullName evidence="2">Single-stranded-DNA-specific exonuclease RecJ</fullName>
    </recommendedName>
</protein>
<dbReference type="SUPFAM" id="SSF64182">
    <property type="entry name" value="DHH phosphoesterases"/>
    <property type="match status" value="1"/>
</dbReference>
<dbReference type="EMBL" id="VSSQ01008992">
    <property type="protein sequence ID" value="MPM40415.1"/>
    <property type="molecule type" value="Genomic_DNA"/>
</dbReference>
<name>A0A644ZHN7_9ZZZZ</name>
<dbReference type="InterPro" id="IPR001667">
    <property type="entry name" value="DDH_dom"/>
</dbReference>
<proteinExistence type="inferred from homology"/>
<evidence type="ECO:0000259" key="7">
    <source>
        <dbReference type="Pfam" id="PF02272"/>
    </source>
</evidence>
<keyword evidence="4 9" id="KW-0378">Hydrolase</keyword>
<dbReference type="NCBIfam" id="TIGR00644">
    <property type="entry name" value="recJ"/>
    <property type="match status" value="1"/>
</dbReference>
<evidence type="ECO:0000259" key="6">
    <source>
        <dbReference type="Pfam" id="PF01368"/>
    </source>
</evidence>
<dbReference type="Pfam" id="PF02272">
    <property type="entry name" value="DHHA1"/>
    <property type="match status" value="1"/>
</dbReference>
<evidence type="ECO:0000256" key="1">
    <source>
        <dbReference type="ARBA" id="ARBA00005915"/>
    </source>
</evidence>
<dbReference type="InterPro" id="IPR051673">
    <property type="entry name" value="SSDNA_exonuclease_RecJ"/>
</dbReference>
<evidence type="ECO:0000259" key="8">
    <source>
        <dbReference type="Pfam" id="PF17768"/>
    </source>
</evidence>
<evidence type="ECO:0000256" key="3">
    <source>
        <dbReference type="ARBA" id="ARBA00022722"/>
    </source>
</evidence>
<feature type="domain" description="DHHA1" evidence="7">
    <location>
        <begin position="350"/>
        <end position="443"/>
    </location>
</feature>
<dbReference type="InterPro" id="IPR041122">
    <property type="entry name" value="RecJ_OB"/>
</dbReference>
<dbReference type="Gene3D" id="3.10.310.30">
    <property type="match status" value="1"/>
</dbReference>
<dbReference type="GO" id="GO:0006310">
    <property type="term" value="P:DNA recombination"/>
    <property type="evidence" value="ECO:0007669"/>
    <property type="project" value="InterPro"/>
</dbReference>
<dbReference type="GO" id="GO:0006281">
    <property type="term" value="P:DNA repair"/>
    <property type="evidence" value="ECO:0007669"/>
    <property type="project" value="InterPro"/>
</dbReference>
<dbReference type="GO" id="GO:0008409">
    <property type="term" value="F:5'-3' exonuclease activity"/>
    <property type="evidence" value="ECO:0007669"/>
    <property type="project" value="InterPro"/>
</dbReference>
<comment type="similarity">
    <text evidence="1">Belongs to the RecJ family.</text>
</comment>
<dbReference type="Pfam" id="PF01368">
    <property type="entry name" value="DHH"/>
    <property type="match status" value="1"/>
</dbReference>
<evidence type="ECO:0000256" key="2">
    <source>
        <dbReference type="ARBA" id="ARBA00019841"/>
    </source>
</evidence>
<evidence type="ECO:0000256" key="4">
    <source>
        <dbReference type="ARBA" id="ARBA00022801"/>
    </source>
</evidence>
<dbReference type="Gene3D" id="3.90.1640.30">
    <property type="match status" value="1"/>
</dbReference>
<accession>A0A644ZHN7</accession>
<evidence type="ECO:0000256" key="5">
    <source>
        <dbReference type="ARBA" id="ARBA00022839"/>
    </source>
</evidence>
<keyword evidence="3" id="KW-0540">Nuclease</keyword>
<comment type="caution">
    <text evidence="9">The sequence shown here is derived from an EMBL/GenBank/DDBJ whole genome shotgun (WGS) entry which is preliminary data.</text>
</comment>
<reference evidence="9" key="1">
    <citation type="submission" date="2019-08" db="EMBL/GenBank/DDBJ databases">
        <authorList>
            <person name="Kucharzyk K."/>
            <person name="Murdoch R.W."/>
            <person name="Higgins S."/>
            <person name="Loffler F."/>
        </authorList>
    </citation>
    <scope>NUCLEOTIDE SEQUENCE</scope>
</reference>
<gene>
    <name evidence="9" type="primary">recJ_22</name>
    <name evidence="9" type="ORF">SDC9_87056</name>
</gene>
<sequence length="679" mass="73953">MVKQRTWVIKEQSRQDVADLCLTLGVSEIIARLLINRGLTTADLAKNFLNKSIDSLHDPMLMPDMDKAVARINKAIQNRERITIFGDYDVDGVTSTAILHRYLTGRGATVGYYIPSRTEEGYGVSLAAIEHIVGDGTSLIITVDSGITASEEIEYATKRGLDVVVTDHHECRPELPAACAVVNPKRPDSIYPFKELAGVGVVFKLICAMEGRENLQSCIDRFSELAAFGTIADVMPLTGENRVLVSLGIKRIEYTNDAGLRALIANSGVGQKRLTAGTIGYTLAPRVNAAGRLGCADMAVELFLTQDRNCAEAAAKDLCDTNRQRQEEENKILQEAQALLIADPDFAKRKVIILAQQGWHHGIIGIVASRLTDIYHLPCVMISFDDEGTGKGSCRSIAAFNIYDALGTCSSLLEKFGGHALAAGLSLRKENFDAFKEALWAIAGEQLTEEDLISKLSIDCEIPAADITPSTVHDVSYLEPYGMGNAAPVFLCRELIISEIIPMSGDKHLRLALMGGGQRLTCFMFGSSSADIPYSVGERIDICCTLDLSTYRGVQSVQVVIKDIREALSQQSTLDEGIACYAARLKNEVTDAAAPVKSDFVGVYKLLQSGFSGSLREMSRRLATVENGVMDPFRVAICLDVLEEMGIICREGDRITVNKIDGKINLNQSKILQSLKARS</sequence>
<dbReference type="PANTHER" id="PTHR30255">
    <property type="entry name" value="SINGLE-STRANDED-DNA-SPECIFIC EXONUCLEASE RECJ"/>
    <property type="match status" value="1"/>
</dbReference>
<feature type="domain" description="RecJ OB" evidence="8">
    <location>
        <begin position="458"/>
        <end position="563"/>
    </location>
</feature>
<dbReference type="InterPro" id="IPR038763">
    <property type="entry name" value="DHH_sf"/>
</dbReference>
<dbReference type="PANTHER" id="PTHR30255:SF2">
    <property type="entry name" value="SINGLE-STRANDED-DNA-SPECIFIC EXONUCLEASE RECJ"/>
    <property type="match status" value="1"/>
</dbReference>
<dbReference type="GO" id="GO:0003676">
    <property type="term" value="F:nucleic acid binding"/>
    <property type="evidence" value="ECO:0007669"/>
    <property type="project" value="InterPro"/>
</dbReference>